<sequence>MILAALLLAQAAAAPSAPACPATPAALPAELAGWSASATDLGSMKAVTVATMDPATIRLADVPLPKQPGRMAIATFTVKAPGTYGIALGAKGWIDLYSVGNRTALASTAHGHGPACSGIRKVVRFTLTPGEYRVVVGGLDGASARMMLVRG</sequence>
<gene>
    <name evidence="2" type="ORF">M9980_10960</name>
</gene>
<feature type="chain" id="PRO_5047036662" description="Homogentisate 1,2-dioxygenase" evidence="1">
    <location>
        <begin position="20"/>
        <end position="151"/>
    </location>
</feature>
<evidence type="ECO:0008006" key="4">
    <source>
        <dbReference type="Google" id="ProtNLM"/>
    </source>
</evidence>
<evidence type="ECO:0000313" key="2">
    <source>
        <dbReference type="EMBL" id="URW75075.1"/>
    </source>
</evidence>
<evidence type="ECO:0000256" key="1">
    <source>
        <dbReference type="SAM" id="SignalP"/>
    </source>
</evidence>
<name>A0ABY4TRQ4_9SPHN</name>
<keyword evidence="3" id="KW-1185">Reference proteome</keyword>
<evidence type="ECO:0000313" key="3">
    <source>
        <dbReference type="Proteomes" id="UP001055580"/>
    </source>
</evidence>
<dbReference type="Proteomes" id="UP001055580">
    <property type="component" value="Chromosome"/>
</dbReference>
<accession>A0ABY4TRQ4</accession>
<dbReference type="EMBL" id="CP098401">
    <property type="protein sequence ID" value="URW75075.1"/>
    <property type="molecule type" value="Genomic_DNA"/>
</dbReference>
<dbReference type="RefSeq" id="WP_250750648.1">
    <property type="nucleotide sequence ID" value="NZ_CP098401.1"/>
</dbReference>
<feature type="signal peptide" evidence="1">
    <location>
        <begin position="1"/>
        <end position="19"/>
    </location>
</feature>
<protein>
    <recommendedName>
        <fullName evidence="4">Homogentisate 1,2-dioxygenase</fullName>
    </recommendedName>
</protein>
<keyword evidence="1" id="KW-0732">Signal</keyword>
<organism evidence="2 3">
    <name type="scientific">Sphingomonas donggukensis</name>
    <dbReference type="NCBI Taxonomy" id="2949093"/>
    <lineage>
        <taxon>Bacteria</taxon>
        <taxon>Pseudomonadati</taxon>
        <taxon>Pseudomonadota</taxon>
        <taxon>Alphaproteobacteria</taxon>
        <taxon>Sphingomonadales</taxon>
        <taxon>Sphingomonadaceae</taxon>
        <taxon>Sphingomonas</taxon>
    </lineage>
</organism>
<proteinExistence type="predicted"/>
<reference evidence="2" key="1">
    <citation type="submission" date="2022-05" db="EMBL/GenBank/DDBJ databases">
        <title>Sphingomonas sp. strain RMG20 Genome sequencing and assembly.</title>
        <authorList>
            <person name="Kim I."/>
        </authorList>
    </citation>
    <scope>NUCLEOTIDE SEQUENCE</scope>
    <source>
        <strain evidence="2">RMG20</strain>
    </source>
</reference>